<evidence type="ECO:0000313" key="2">
    <source>
        <dbReference type="Proteomes" id="UP000053660"/>
    </source>
</evidence>
<name>A0A0B1SXT9_OESDE</name>
<accession>A0A0B1SXT9</accession>
<organism evidence="1 2">
    <name type="scientific">Oesophagostomum dentatum</name>
    <name type="common">Nodular worm</name>
    <dbReference type="NCBI Taxonomy" id="61180"/>
    <lineage>
        <taxon>Eukaryota</taxon>
        <taxon>Metazoa</taxon>
        <taxon>Ecdysozoa</taxon>
        <taxon>Nematoda</taxon>
        <taxon>Chromadorea</taxon>
        <taxon>Rhabditida</taxon>
        <taxon>Rhabditina</taxon>
        <taxon>Rhabditomorpha</taxon>
        <taxon>Strongyloidea</taxon>
        <taxon>Strongylidae</taxon>
        <taxon>Oesophagostomum</taxon>
    </lineage>
</organism>
<dbReference type="OrthoDB" id="10253869at2759"/>
<sequence>QCLVFQPRLLIAEPRNILAAAKEGKAKGFHVDSLEYVLCSGPTVGKRVRKEFLEQFPSVKYMVNGVGLLNGAPGALIPNIDYGEYSRFVSCVVPTCDTKVSFVIVSRNCYVI</sequence>
<keyword evidence="2" id="KW-1185">Reference proteome</keyword>
<reference evidence="1 2" key="1">
    <citation type="submission" date="2014-03" db="EMBL/GenBank/DDBJ databases">
        <title>Draft genome of the hookworm Oesophagostomum dentatum.</title>
        <authorList>
            <person name="Mitreva M."/>
        </authorList>
    </citation>
    <scope>NUCLEOTIDE SEQUENCE [LARGE SCALE GENOMIC DNA]</scope>
    <source>
        <strain evidence="1 2">OD-Hann</strain>
    </source>
</reference>
<proteinExistence type="predicted"/>
<feature type="non-terminal residue" evidence="1">
    <location>
        <position position="1"/>
    </location>
</feature>
<dbReference type="Proteomes" id="UP000053660">
    <property type="component" value="Unassembled WGS sequence"/>
</dbReference>
<dbReference type="AlphaFoldDB" id="A0A0B1SXT9"/>
<gene>
    <name evidence="1" type="ORF">OESDEN_10064</name>
</gene>
<dbReference type="EMBL" id="KN553383">
    <property type="protein sequence ID" value="KHJ90098.1"/>
    <property type="molecule type" value="Genomic_DNA"/>
</dbReference>
<protein>
    <submittedName>
        <fullName evidence="1">Uncharacterized protein</fullName>
    </submittedName>
</protein>
<evidence type="ECO:0000313" key="1">
    <source>
        <dbReference type="EMBL" id="KHJ90098.1"/>
    </source>
</evidence>